<evidence type="ECO:0000313" key="3">
    <source>
        <dbReference type="EMBL" id="HIR59316.1"/>
    </source>
</evidence>
<comment type="caution">
    <text evidence="3">The sequence shown here is derived from an EMBL/GenBank/DDBJ whole genome shotgun (WGS) entry which is preliminary data.</text>
</comment>
<protein>
    <submittedName>
        <fullName evidence="3">Uncharacterized protein</fullName>
    </submittedName>
</protein>
<organism evidence="3 4">
    <name type="scientific">Candidatus Onthousia excrementipullorum</name>
    <dbReference type="NCBI Taxonomy" id="2840884"/>
    <lineage>
        <taxon>Bacteria</taxon>
        <taxon>Bacillati</taxon>
        <taxon>Bacillota</taxon>
        <taxon>Bacilli</taxon>
        <taxon>Candidatus Onthousia</taxon>
    </lineage>
</organism>
<dbReference type="Gene3D" id="1.10.287.950">
    <property type="entry name" value="Methyl-accepting chemotaxis protein"/>
    <property type="match status" value="1"/>
</dbReference>
<gene>
    <name evidence="3" type="ORF">IAB38_04625</name>
</gene>
<accession>A0A9D1J341</accession>
<dbReference type="AlphaFoldDB" id="A0A9D1J341"/>
<evidence type="ECO:0000256" key="2">
    <source>
        <dbReference type="SAM" id="MobiDB-lite"/>
    </source>
</evidence>
<proteinExistence type="predicted"/>
<dbReference type="EMBL" id="DVHC01000048">
    <property type="protein sequence ID" value="HIR59316.1"/>
    <property type="molecule type" value="Genomic_DNA"/>
</dbReference>
<evidence type="ECO:0000313" key="4">
    <source>
        <dbReference type="Proteomes" id="UP000824232"/>
    </source>
</evidence>
<sequence>MEKDKKALEIASKKSSELDKSTTDIKDTVNNLKKAPIIKNTYTISENDKNKILEYIDKVDKTNADFKRTEKLSVTLNNVDTELEENREKIKILTENNEALSLKVDTLSKNIENKNKEIKELKKDNKHLEELVDYFKDLFGRLVNFIKHKMFGKDKEREDYWGFSKDLYEHGIFSDKTITDIKDDYKWNKENDKYKDHDDFEI</sequence>
<keyword evidence="1" id="KW-0175">Coiled coil</keyword>
<dbReference type="Proteomes" id="UP000824232">
    <property type="component" value="Unassembled WGS sequence"/>
</dbReference>
<feature type="region of interest" description="Disordered" evidence="2">
    <location>
        <begin position="1"/>
        <end position="22"/>
    </location>
</feature>
<evidence type="ECO:0000256" key="1">
    <source>
        <dbReference type="SAM" id="Coils"/>
    </source>
</evidence>
<name>A0A9D1J341_9FIRM</name>
<feature type="coiled-coil region" evidence="1">
    <location>
        <begin position="76"/>
        <end position="138"/>
    </location>
</feature>
<reference evidence="3" key="2">
    <citation type="journal article" date="2021" name="PeerJ">
        <title>Extensive microbial diversity within the chicken gut microbiome revealed by metagenomics and culture.</title>
        <authorList>
            <person name="Gilroy R."/>
            <person name="Ravi A."/>
            <person name="Getino M."/>
            <person name="Pursley I."/>
            <person name="Horton D.L."/>
            <person name="Alikhan N.F."/>
            <person name="Baker D."/>
            <person name="Gharbi K."/>
            <person name="Hall N."/>
            <person name="Watson M."/>
            <person name="Adriaenssens E.M."/>
            <person name="Foster-Nyarko E."/>
            <person name="Jarju S."/>
            <person name="Secka A."/>
            <person name="Antonio M."/>
            <person name="Oren A."/>
            <person name="Chaudhuri R.R."/>
            <person name="La Ragione R."/>
            <person name="Hildebrand F."/>
            <person name="Pallen M.J."/>
        </authorList>
    </citation>
    <scope>NUCLEOTIDE SEQUENCE</scope>
    <source>
        <strain evidence="3">CHK184-20233</strain>
    </source>
</reference>
<reference evidence="3" key="1">
    <citation type="submission" date="2020-10" db="EMBL/GenBank/DDBJ databases">
        <authorList>
            <person name="Gilroy R."/>
        </authorList>
    </citation>
    <scope>NUCLEOTIDE SEQUENCE</scope>
    <source>
        <strain evidence="3">CHK184-20233</strain>
    </source>
</reference>